<reference evidence="4 5" key="1">
    <citation type="journal article" date="2023" name="G3 (Bethesda)">
        <title>A chromosome-level genome assembly of Zasmidium syzygii isolated from banana leaves.</title>
        <authorList>
            <person name="van Westerhoven A.C."/>
            <person name="Mehrabi R."/>
            <person name="Talebi R."/>
            <person name="Steentjes M.B.F."/>
            <person name="Corcolon B."/>
            <person name="Chong P.A."/>
            <person name="Kema G.H.J."/>
            <person name="Seidl M.F."/>
        </authorList>
    </citation>
    <scope>NUCLEOTIDE SEQUENCE [LARGE SCALE GENOMIC DNA]</scope>
    <source>
        <strain evidence="4 5">P124</strain>
    </source>
</reference>
<feature type="region of interest" description="Disordered" evidence="2">
    <location>
        <begin position="46"/>
        <end position="73"/>
    </location>
</feature>
<feature type="region of interest" description="Disordered" evidence="2">
    <location>
        <begin position="294"/>
        <end position="320"/>
    </location>
</feature>
<feature type="domain" description="Xylanolytic transcriptional activator regulatory" evidence="3">
    <location>
        <begin position="214"/>
        <end position="299"/>
    </location>
</feature>
<protein>
    <recommendedName>
        <fullName evidence="3">Xylanolytic transcriptional activator regulatory domain-containing protein</fullName>
    </recommendedName>
</protein>
<dbReference type="SMART" id="SM00906">
    <property type="entry name" value="Fungal_trans"/>
    <property type="match status" value="1"/>
</dbReference>
<dbReference type="Pfam" id="PF04082">
    <property type="entry name" value="Fungal_trans"/>
    <property type="match status" value="1"/>
</dbReference>
<keyword evidence="5" id="KW-1185">Reference proteome</keyword>
<dbReference type="InterPro" id="IPR050987">
    <property type="entry name" value="AtrR-like"/>
</dbReference>
<feature type="compositionally biased region" description="Polar residues" evidence="2">
    <location>
        <begin position="1"/>
        <end position="18"/>
    </location>
</feature>
<dbReference type="PANTHER" id="PTHR46910">
    <property type="entry name" value="TRANSCRIPTION FACTOR PDR1"/>
    <property type="match status" value="1"/>
</dbReference>
<dbReference type="Proteomes" id="UP001305779">
    <property type="component" value="Unassembled WGS sequence"/>
</dbReference>
<keyword evidence="1" id="KW-0539">Nucleus</keyword>
<comment type="caution">
    <text evidence="4">The sequence shown here is derived from an EMBL/GenBank/DDBJ whole genome shotgun (WGS) entry which is preliminary data.</text>
</comment>
<name>A0ABR0E9S1_ZASCE</name>
<evidence type="ECO:0000313" key="4">
    <source>
        <dbReference type="EMBL" id="KAK4498172.1"/>
    </source>
</evidence>
<dbReference type="PANTHER" id="PTHR46910:SF9">
    <property type="entry name" value="MISCELLANEOUS ZN(II)2CYS6 TRANSCRIPTION FACTOR (EUROFUNG)"/>
    <property type="match status" value="1"/>
</dbReference>
<feature type="compositionally biased region" description="Polar residues" evidence="2">
    <location>
        <begin position="546"/>
        <end position="564"/>
    </location>
</feature>
<evidence type="ECO:0000256" key="2">
    <source>
        <dbReference type="SAM" id="MobiDB-lite"/>
    </source>
</evidence>
<dbReference type="EMBL" id="JAXOVC010000008">
    <property type="protein sequence ID" value="KAK4498172.1"/>
    <property type="molecule type" value="Genomic_DNA"/>
</dbReference>
<dbReference type="CDD" id="cd12148">
    <property type="entry name" value="fungal_TF_MHR"/>
    <property type="match status" value="1"/>
</dbReference>
<evidence type="ECO:0000259" key="3">
    <source>
        <dbReference type="SMART" id="SM00906"/>
    </source>
</evidence>
<proteinExistence type="predicted"/>
<accession>A0ABR0E9S1</accession>
<evidence type="ECO:0000313" key="5">
    <source>
        <dbReference type="Proteomes" id="UP001305779"/>
    </source>
</evidence>
<organism evidence="4 5">
    <name type="scientific">Zasmidium cellare</name>
    <name type="common">Wine cellar mold</name>
    <name type="synonym">Racodium cellare</name>
    <dbReference type="NCBI Taxonomy" id="395010"/>
    <lineage>
        <taxon>Eukaryota</taxon>
        <taxon>Fungi</taxon>
        <taxon>Dikarya</taxon>
        <taxon>Ascomycota</taxon>
        <taxon>Pezizomycotina</taxon>
        <taxon>Dothideomycetes</taxon>
        <taxon>Dothideomycetidae</taxon>
        <taxon>Mycosphaerellales</taxon>
        <taxon>Mycosphaerellaceae</taxon>
        <taxon>Zasmidium</taxon>
    </lineage>
</organism>
<dbReference type="InterPro" id="IPR007219">
    <property type="entry name" value="XnlR_reg_dom"/>
</dbReference>
<feature type="compositionally biased region" description="Basic and acidic residues" evidence="2">
    <location>
        <begin position="309"/>
        <end position="320"/>
    </location>
</feature>
<feature type="region of interest" description="Disordered" evidence="2">
    <location>
        <begin position="518"/>
        <end position="566"/>
    </location>
</feature>
<gene>
    <name evidence="4" type="ORF">PRZ48_010829</name>
</gene>
<sequence length="605" mass="67022">MAHDSPSSNHETGSLTQHSPHESRFIGSSSGIYFINTVKQAFEASAQQNGRGHLPAAEETVGGEEDLASARNSPERTQGFELNINNEAAIELTTTSLLGSLPPYDTAQKLAVEYFSTWHPVLPFLSGPEFLEELEAVYRDQRIAKGPGKVSVDRHRICYLVILQCVLNVGASGTSASLSNEANIPSRSNLLSLVAALATKHDILTVQTILAAQVYCVSIMALRTASSLGGLLSRLLYHAGLHRCPYRYPQLSNEDRDLRKRILWSSYALDRYICQALGIPVSLTDSEIDVCIPGRKEQHGNGSTPDVPPKSENDSKPSAETDISKEVILANFVEHERLVGRALEIFHASIHSRNSDPRIVLFLRSDVDRWFNNLPEEPRLTPESTTAEEQIARFSPFFHVLYEQLVIAINRPSLSLPRSAPEFHHGLQVTIRAAKRTIIAMERQSTLFWPGYLASTWMSGLIISFACQVGLYNIVQGSQEIARCLDLLKRMSIRWRSAQRCHAALATLLSDLQQTQRRSNSEAFGDDSDAQSKRRRVEQGAIDATATPNQSSATVGQTNGSQATPAVGEGFVDWDVNDFFQDISWNNLFDIGNMAQDTDMQFWPS</sequence>
<evidence type="ECO:0000256" key="1">
    <source>
        <dbReference type="ARBA" id="ARBA00023242"/>
    </source>
</evidence>
<feature type="region of interest" description="Disordered" evidence="2">
    <location>
        <begin position="1"/>
        <end position="22"/>
    </location>
</feature>